<dbReference type="Proteomes" id="UP001314635">
    <property type="component" value="Unassembled WGS sequence"/>
</dbReference>
<evidence type="ECO:0000259" key="2">
    <source>
        <dbReference type="Pfam" id="PF00263"/>
    </source>
</evidence>
<dbReference type="PRINTS" id="PR00811">
    <property type="entry name" value="BCTERIALGSPD"/>
</dbReference>
<dbReference type="InterPro" id="IPR001775">
    <property type="entry name" value="GspD/PilQ"/>
</dbReference>
<dbReference type="InterPro" id="IPR050810">
    <property type="entry name" value="Bact_Secretion_Sys_Channel"/>
</dbReference>
<dbReference type="InterPro" id="IPR004846">
    <property type="entry name" value="T2SS/T3SS_dom"/>
</dbReference>
<dbReference type="PANTHER" id="PTHR30332">
    <property type="entry name" value="PROBABLE GENERAL SECRETION PATHWAY PROTEIN D"/>
    <property type="match status" value="1"/>
</dbReference>
<feature type="domain" description="Pilus formation protein N-terminal" evidence="4">
    <location>
        <begin position="39"/>
        <end position="109"/>
    </location>
</feature>
<keyword evidence="6" id="KW-1185">Reference proteome</keyword>
<evidence type="ECO:0000259" key="3">
    <source>
        <dbReference type="Pfam" id="PF04972"/>
    </source>
</evidence>
<dbReference type="Pfam" id="PF13629">
    <property type="entry name" value="T2SS-T3SS_pil_N"/>
    <property type="match status" value="1"/>
</dbReference>
<proteinExistence type="inferred from homology"/>
<evidence type="ECO:0000313" key="6">
    <source>
        <dbReference type="Proteomes" id="UP001314635"/>
    </source>
</evidence>
<evidence type="ECO:0000259" key="4">
    <source>
        <dbReference type="Pfam" id="PF13629"/>
    </source>
</evidence>
<evidence type="ECO:0000313" key="5">
    <source>
        <dbReference type="EMBL" id="MBR1140392.1"/>
    </source>
</evidence>
<dbReference type="EMBL" id="JAFCLK010000040">
    <property type="protein sequence ID" value="MBR1140392.1"/>
    <property type="molecule type" value="Genomic_DNA"/>
</dbReference>
<dbReference type="Pfam" id="PF00263">
    <property type="entry name" value="Secretin"/>
    <property type="match status" value="1"/>
</dbReference>
<dbReference type="InterPro" id="IPR032789">
    <property type="entry name" value="T2SS-T3SS_pil_N"/>
</dbReference>
<feature type="domain" description="Type II/III secretion system secretin-like" evidence="2">
    <location>
        <begin position="273"/>
        <end position="437"/>
    </location>
</feature>
<organism evidence="5 6">
    <name type="scientific">Bradyrhizobium denitrificans</name>
    <dbReference type="NCBI Taxonomy" id="2734912"/>
    <lineage>
        <taxon>Bacteria</taxon>
        <taxon>Pseudomonadati</taxon>
        <taxon>Pseudomonadota</taxon>
        <taxon>Alphaproteobacteria</taxon>
        <taxon>Hyphomicrobiales</taxon>
        <taxon>Nitrobacteraceae</taxon>
        <taxon>Bradyrhizobium</taxon>
    </lineage>
</organism>
<comment type="similarity">
    <text evidence="1">Belongs to the bacterial secretin family.</text>
</comment>
<dbReference type="Pfam" id="PF04972">
    <property type="entry name" value="BON"/>
    <property type="match status" value="1"/>
</dbReference>
<accession>A0ABS5GGC7</accession>
<sequence length="496" mass="52183">MGYTWAAVALMAATISIGIYGIGPARSQVRVVQDDPVPARQISVTRDKSRTIKLDKPFASALVGAPDIADVLPMSDRIVYIQGKKIGTTNVTLFDQDKNVIGVIGLEVTIDIQNIASKIRSGTNSPGIRVSSSNNQIVLSGEARDAVDAEKAVAIARGMATPPEGKDPEKYVINAMRVAASQQVMLRVRFIEVSRQAEREIGVNWFGANASGTRGINTGTGAISQAGPTATSAGVPVFNTIGTFAGSTLSAPFGVGLFNLANKGGSVDVLITALEKKGLARRLAEPDLVALSGDTASFLAGGEYPVPSVQSSSGTTPVITVLYKPFGVQLTFVPTVLASGIINLRLTPSVSELDYTNAVAISGTLVPALSKREARTAIELRDGQSFAIAGLLQSDNLRDVGQLPWLGSVPVLGTLFRSTSYQQKETDLVVIVTPHLVAPAAPGQALATPFDKQLPGNDVDLFLMGRPEVRKQYTDYLTSGGANVGPYGHMMPLEPK</sequence>
<comment type="caution">
    <text evidence="5">The sequence shown here is derived from an EMBL/GenBank/DDBJ whole genome shotgun (WGS) entry which is preliminary data.</text>
</comment>
<name>A0ABS5GGC7_9BRAD</name>
<gene>
    <name evidence="5" type="ORF">JQ619_32005</name>
</gene>
<dbReference type="PANTHER" id="PTHR30332:SF17">
    <property type="entry name" value="TYPE IV PILIATION SYSTEM PROTEIN DR_0774-RELATED"/>
    <property type="match status" value="1"/>
</dbReference>
<feature type="domain" description="BON" evidence="3">
    <location>
        <begin position="114"/>
        <end position="159"/>
    </location>
</feature>
<evidence type="ECO:0000256" key="1">
    <source>
        <dbReference type="RuleBase" id="RU004003"/>
    </source>
</evidence>
<protein>
    <submittedName>
        <fullName evidence="5">Type II and III secretion system protein family protein</fullName>
    </submittedName>
</protein>
<reference evidence="6" key="1">
    <citation type="journal article" date="2021" name="ISME J.">
        <title>Evolutionary origin and ecological implication of a unique nif island in free-living Bradyrhizobium lineages.</title>
        <authorList>
            <person name="Tao J."/>
        </authorList>
    </citation>
    <scope>NUCLEOTIDE SEQUENCE [LARGE SCALE GENOMIC DNA]</scope>
    <source>
        <strain evidence="6">SZCCT0094</strain>
    </source>
</reference>
<dbReference type="InterPro" id="IPR007055">
    <property type="entry name" value="BON_dom"/>
</dbReference>